<evidence type="ECO:0000256" key="6">
    <source>
        <dbReference type="ARBA" id="ARBA00004842"/>
    </source>
</evidence>
<feature type="binding site" evidence="21">
    <location>
        <position position="333"/>
    </location>
    <ligand>
        <name>NAD(+)</name>
        <dbReference type="ChEBI" id="CHEBI:57540"/>
    </ligand>
</feature>
<evidence type="ECO:0000256" key="7">
    <source>
        <dbReference type="ARBA" id="ARBA00022490"/>
    </source>
</evidence>
<dbReference type="RefSeq" id="WP_076454633.1">
    <property type="nucleotide sequence ID" value="NZ_FTNE01000018.1"/>
</dbReference>
<dbReference type="EC" id="2.7.1.71" evidence="20"/>
<dbReference type="Gene3D" id="3.40.50.1970">
    <property type="match status" value="1"/>
</dbReference>
<dbReference type="Gene3D" id="1.20.1090.10">
    <property type="entry name" value="Dehydroquinate synthase-like - alpha domain"/>
    <property type="match status" value="1"/>
</dbReference>
<feature type="binding site" evidence="21">
    <location>
        <begin position="320"/>
        <end position="321"/>
    </location>
    <ligand>
        <name>NAD(+)</name>
        <dbReference type="ChEBI" id="CHEBI:57540"/>
    </ligand>
</feature>
<comment type="caution">
    <text evidence="23">The sequence shown here is derived from an EMBL/GenBank/DDBJ whole genome shotgun (WGS) entry which is preliminary data.</text>
</comment>
<dbReference type="InterPro" id="IPR027417">
    <property type="entry name" value="P-loop_NTPase"/>
</dbReference>
<dbReference type="InterPro" id="IPR023000">
    <property type="entry name" value="Shikimate_kinase_CS"/>
</dbReference>
<dbReference type="GO" id="GO:0008652">
    <property type="term" value="P:amino acid biosynthetic process"/>
    <property type="evidence" value="ECO:0007669"/>
    <property type="project" value="UniProtKB-KW"/>
</dbReference>
<protein>
    <recommendedName>
        <fullName evidence="20 21">Multifunctional fusion protein</fullName>
    </recommendedName>
    <domain>
        <recommendedName>
            <fullName evidence="20">Shikimate kinase</fullName>
            <shortName evidence="20">SK</shortName>
            <ecNumber evidence="20">2.7.1.71</ecNumber>
        </recommendedName>
    </domain>
    <domain>
        <recommendedName>
            <fullName evidence="21">3-dehydroquinate synthase</fullName>
            <shortName evidence="21">DHQS</shortName>
            <ecNumber evidence="21">4.2.3.4</ecNumber>
        </recommendedName>
    </domain>
</protein>
<feature type="binding site" evidence="21">
    <location>
        <position position="375"/>
    </location>
    <ligand>
        <name>Zn(2+)</name>
        <dbReference type="ChEBI" id="CHEBI:29105"/>
    </ligand>
</feature>
<evidence type="ECO:0000256" key="19">
    <source>
        <dbReference type="ARBA" id="ARBA00048567"/>
    </source>
</evidence>
<dbReference type="AlphaFoldDB" id="A0A8G2FE95"/>
<dbReference type="PANTHER" id="PTHR43622">
    <property type="entry name" value="3-DEHYDROQUINATE SYNTHASE"/>
    <property type="match status" value="1"/>
</dbReference>
<dbReference type="PROSITE" id="PS01128">
    <property type="entry name" value="SHIKIMATE_KINASE"/>
    <property type="match status" value="1"/>
</dbReference>
<dbReference type="PANTHER" id="PTHR43622:SF7">
    <property type="entry name" value="3-DEHYDROQUINATE SYNTHASE, CHLOROPLASTIC"/>
    <property type="match status" value="1"/>
</dbReference>
<dbReference type="FunFam" id="3.40.50.1970:FF:000007">
    <property type="entry name" value="Pentafunctional AROM polypeptide"/>
    <property type="match status" value="1"/>
</dbReference>
<comment type="similarity">
    <text evidence="20">Belongs to the shikimate kinase family.</text>
</comment>
<evidence type="ECO:0000256" key="9">
    <source>
        <dbReference type="ARBA" id="ARBA00022679"/>
    </source>
</evidence>
<keyword evidence="21" id="KW-0170">Cobalt</keyword>
<organism evidence="23 24">
    <name type="scientific">Acidiphilium rubrum</name>
    <dbReference type="NCBI Taxonomy" id="526"/>
    <lineage>
        <taxon>Bacteria</taxon>
        <taxon>Pseudomonadati</taxon>
        <taxon>Pseudomonadota</taxon>
        <taxon>Alphaproteobacteria</taxon>
        <taxon>Acetobacterales</taxon>
        <taxon>Acidocellaceae</taxon>
        <taxon>Acidiphilium</taxon>
    </lineage>
</organism>
<keyword evidence="7 21" id="KW-0963">Cytoplasm</keyword>
<feature type="binding site" evidence="20">
    <location>
        <position position="156"/>
    </location>
    <ligand>
        <name>substrate</name>
    </ligand>
</feature>
<dbReference type="NCBIfam" id="TIGR01357">
    <property type="entry name" value="aroB"/>
    <property type="match status" value="1"/>
</dbReference>
<dbReference type="OrthoDB" id="9806583at2"/>
<evidence type="ECO:0000256" key="10">
    <source>
        <dbReference type="ARBA" id="ARBA00022723"/>
    </source>
</evidence>
<dbReference type="Pfam" id="PF01202">
    <property type="entry name" value="SKI"/>
    <property type="match status" value="1"/>
</dbReference>
<dbReference type="Pfam" id="PF24621">
    <property type="entry name" value="DHQS_C"/>
    <property type="match status" value="1"/>
</dbReference>
<evidence type="ECO:0000256" key="2">
    <source>
        <dbReference type="ARBA" id="ARBA00001911"/>
    </source>
</evidence>
<dbReference type="Gene3D" id="3.40.50.300">
    <property type="entry name" value="P-loop containing nucleotide triphosphate hydrolases"/>
    <property type="match status" value="1"/>
</dbReference>
<dbReference type="EC" id="4.2.3.4" evidence="21"/>
<evidence type="ECO:0000256" key="18">
    <source>
        <dbReference type="ARBA" id="ARBA00023268"/>
    </source>
</evidence>
<accession>A0A8G2FE95</accession>
<evidence type="ECO:0000256" key="12">
    <source>
        <dbReference type="ARBA" id="ARBA00022777"/>
    </source>
</evidence>
<dbReference type="InterPro" id="IPR056179">
    <property type="entry name" value="DHQS_C"/>
</dbReference>
<comment type="function">
    <text evidence="4 21">Catalyzes the conversion of 3-deoxy-D-arabino-heptulosonate 7-phosphate (DAHP) to dehydroquinate (DHQ).</text>
</comment>
<evidence type="ECO:0000313" key="24">
    <source>
        <dbReference type="Proteomes" id="UP000186308"/>
    </source>
</evidence>
<dbReference type="GO" id="GO:0009073">
    <property type="term" value="P:aromatic amino acid family biosynthetic process"/>
    <property type="evidence" value="ECO:0007669"/>
    <property type="project" value="UniProtKB-KW"/>
</dbReference>
<comment type="subcellular location">
    <subcellularLocation>
        <location evidence="21">Cytoplasm</location>
    </subcellularLocation>
</comment>
<comment type="pathway">
    <text evidence="6 20">Metabolic intermediate biosynthesis; chorismate biosynthesis; chorismate from D-erythrose 4-phosphate and phosphoenolpyruvate: step 5/7.</text>
</comment>
<dbReference type="Proteomes" id="UP000186308">
    <property type="component" value="Unassembled WGS sequence"/>
</dbReference>
<keyword evidence="9 20" id="KW-0808">Transferase</keyword>
<reference evidence="23 24" key="1">
    <citation type="submission" date="2017-01" db="EMBL/GenBank/DDBJ databases">
        <authorList>
            <person name="Varghese N."/>
            <person name="Submissions S."/>
        </authorList>
    </citation>
    <scope>NUCLEOTIDE SEQUENCE [LARGE SCALE GENOMIC DNA]</scope>
    <source>
        <strain evidence="23 24">ATCC 35905</strain>
    </source>
</reference>
<keyword evidence="10 21" id="KW-0479">Metal-binding</keyword>
<feature type="binding site" evidence="21">
    <location>
        <begin position="360"/>
        <end position="363"/>
    </location>
    <ligand>
        <name>NAD(+)</name>
        <dbReference type="ChEBI" id="CHEBI:57540"/>
    </ligand>
</feature>
<evidence type="ECO:0000256" key="14">
    <source>
        <dbReference type="ARBA" id="ARBA00022840"/>
    </source>
</evidence>
<keyword evidence="12 20" id="KW-0418">Kinase</keyword>
<dbReference type="CDD" id="cd00464">
    <property type="entry name" value="SK"/>
    <property type="match status" value="1"/>
</dbReference>
<sequence length="556" mass="58088">MLDKSNTQTSDNQSGPIAREPRSIVLVGLMGAGKSAIGRRLAARLGLTFHDSDIEIEAAAGLSIADIFAQHGEAHFRTGERRVIARLLADGPIVLATGGGAFMDEATRALIASCGISVWLRAPVPVLLRRVAGRTHRPLLNAGDPAEILTRLSGLRAPVYAQAHIIIDSSEDPPDMTTDTVLAALDRFAPPRSIPVALPDAPYEVVIGRGLLKGAGARLASALPQLRVIVVTDEHVAAAHLPILAASLDDAGFTHDTLVVPPGESSKSLARFAALIEDILALKPERQTAIVALGGGVIGDLAGFAAAATLRGLPFAQIPTSLLAQVDSSVGGKTGVNSRHGKNLIGAFHQPRLVIIDSDTLATLPRREAAAGYAEIVKAGLIADADLYEWCEANGAALLDGDQALQEQAIGRAVAFKAAVVVADPHETAPNDGRALLNLGHSFAHTFEAETGYGSALLHGEAVAIGLVCAFDLSARLGHCHPEIARRVSAHLARVGLPHRIDGWAAAALIEHMQRDKKMRDGRLSFVLARGIGAAFTSRAVPADAVRETLLACGAV</sequence>
<comment type="function">
    <text evidence="20">Catalyzes the specific phosphorylation of the 3-hydroxyl group of shikimic acid using ATP as a cosubstrate.</text>
</comment>
<feature type="binding site" evidence="20">
    <location>
        <position position="77"/>
    </location>
    <ligand>
        <name>substrate</name>
    </ligand>
</feature>
<dbReference type="SMART" id="SM00382">
    <property type="entry name" value="AAA"/>
    <property type="match status" value="1"/>
</dbReference>
<evidence type="ECO:0000256" key="16">
    <source>
        <dbReference type="ARBA" id="ARBA00023141"/>
    </source>
</evidence>
<dbReference type="InterPro" id="IPR030960">
    <property type="entry name" value="DHQS/DOIS_N"/>
</dbReference>
<feature type="binding site" evidence="20">
    <location>
        <position position="99"/>
    </location>
    <ligand>
        <name>substrate</name>
    </ligand>
</feature>
<comment type="cofactor">
    <cofactor evidence="21">
        <name>Co(2+)</name>
        <dbReference type="ChEBI" id="CHEBI:48828"/>
    </cofactor>
    <cofactor evidence="21">
        <name>Zn(2+)</name>
        <dbReference type="ChEBI" id="CHEBI:29105"/>
    </cofactor>
    <text evidence="21">Binds 1 divalent metal cation per subunit. Can use either Co(2+) or Zn(2+).</text>
</comment>
<dbReference type="GO" id="GO:0003856">
    <property type="term" value="F:3-dehydroquinate synthase activity"/>
    <property type="evidence" value="ECO:0007669"/>
    <property type="project" value="UniProtKB-UniRule"/>
</dbReference>
<comment type="cofactor">
    <cofactor evidence="3">
        <name>Zn(2+)</name>
        <dbReference type="ChEBI" id="CHEBI:29105"/>
    </cofactor>
</comment>
<evidence type="ECO:0000256" key="8">
    <source>
        <dbReference type="ARBA" id="ARBA00022605"/>
    </source>
</evidence>
<comment type="caution">
    <text evidence="21">Lacks conserved residue(s) required for the propagation of feature annotation.</text>
</comment>
<evidence type="ECO:0000256" key="21">
    <source>
        <dbReference type="HAMAP-Rule" id="MF_00110"/>
    </source>
</evidence>
<evidence type="ECO:0000256" key="11">
    <source>
        <dbReference type="ARBA" id="ARBA00022741"/>
    </source>
</evidence>
<dbReference type="GO" id="GO:0000287">
    <property type="term" value="F:magnesium ion binding"/>
    <property type="evidence" value="ECO:0007669"/>
    <property type="project" value="UniProtKB-UniRule"/>
</dbReference>
<dbReference type="CDD" id="cd08195">
    <property type="entry name" value="DHQS"/>
    <property type="match status" value="1"/>
</dbReference>
<feature type="binding site" evidence="20">
    <location>
        <position position="35"/>
    </location>
    <ligand>
        <name>Mg(2+)</name>
        <dbReference type="ChEBI" id="CHEBI:18420"/>
    </ligand>
</feature>
<proteinExistence type="inferred from homology"/>
<comment type="cofactor">
    <cofactor evidence="2 21">
        <name>NAD(+)</name>
        <dbReference type="ChEBI" id="CHEBI:57540"/>
    </cofactor>
</comment>
<feature type="binding site" evidence="21">
    <location>
        <position position="441"/>
    </location>
    <ligand>
        <name>Zn(2+)</name>
        <dbReference type="ChEBI" id="CHEBI:29105"/>
    </ligand>
</feature>
<keyword evidence="14 20" id="KW-0067">ATP-binding</keyword>
<evidence type="ECO:0000256" key="15">
    <source>
        <dbReference type="ARBA" id="ARBA00023027"/>
    </source>
</evidence>
<feature type="domain" description="AAA+ ATPase" evidence="22">
    <location>
        <begin position="20"/>
        <end position="200"/>
    </location>
</feature>
<keyword evidence="20" id="KW-0460">Magnesium</keyword>
<evidence type="ECO:0000256" key="3">
    <source>
        <dbReference type="ARBA" id="ARBA00001947"/>
    </source>
</evidence>
<evidence type="ECO:0000256" key="13">
    <source>
        <dbReference type="ARBA" id="ARBA00022833"/>
    </source>
</evidence>
<dbReference type="EMBL" id="FTNE01000018">
    <property type="protein sequence ID" value="SIR19073.1"/>
    <property type="molecule type" value="Genomic_DNA"/>
</dbReference>
<dbReference type="HAMAP" id="MF_00109">
    <property type="entry name" value="Shikimate_kinase"/>
    <property type="match status" value="1"/>
</dbReference>
<evidence type="ECO:0000256" key="4">
    <source>
        <dbReference type="ARBA" id="ARBA00003485"/>
    </source>
</evidence>
<feature type="binding site" evidence="21">
    <location>
        <begin position="296"/>
        <end position="300"/>
    </location>
    <ligand>
        <name>NAD(+)</name>
        <dbReference type="ChEBI" id="CHEBI:57540"/>
    </ligand>
</feature>
<keyword evidence="18" id="KW-0511">Multifunctional enzyme</keyword>
<comment type="cofactor">
    <cofactor evidence="20">
        <name>Mg(2+)</name>
        <dbReference type="ChEBI" id="CHEBI:18420"/>
    </cofactor>
    <text evidence="20">Binds 1 Mg(2+) ion per subunit.</text>
</comment>
<gene>
    <name evidence="20" type="primary">aroK</name>
    <name evidence="21" type="synonym">aroB</name>
    <name evidence="23" type="ORF">SAMN05421828_11858</name>
</gene>
<dbReference type="UniPathway" id="UPA00053">
    <property type="reaction ID" value="UER00085"/>
</dbReference>
<keyword evidence="24" id="KW-1185">Reference proteome</keyword>
<dbReference type="GO" id="GO:0004765">
    <property type="term" value="F:shikimate kinase activity"/>
    <property type="evidence" value="ECO:0007669"/>
    <property type="project" value="UniProtKB-UniRule"/>
</dbReference>
<name>A0A8G2FE95_ACIRU</name>
<dbReference type="HAMAP" id="MF_00110">
    <property type="entry name" value="DHQ_synthase"/>
    <property type="match status" value="1"/>
</dbReference>
<keyword evidence="16 21" id="KW-0057">Aromatic amino acid biosynthesis</keyword>
<dbReference type="InterPro" id="IPR016037">
    <property type="entry name" value="DHQ_synth_AroB"/>
</dbReference>
<keyword evidence="15 21" id="KW-0520">NAD</keyword>
<comment type="subunit">
    <text evidence="20">Monomer.</text>
</comment>
<keyword evidence="11 21" id="KW-0547">Nucleotide-binding</keyword>
<keyword evidence="8 21" id="KW-0028">Amino-acid biosynthesis</keyword>
<keyword evidence="13 21" id="KW-0862">Zinc</keyword>
<feature type="binding site" evidence="21">
    <location>
        <position position="342"/>
    </location>
    <ligand>
        <name>NAD(+)</name>
        <dbReference type="ChEBI" id="CHEBI:57540"/>
    </ligand>
</feature>
<comment type="catalytic activity">
    <reaction evidence="1 21">
        <text>7-phospho-2-dehydro-3-deoxy-D-arabino-heptonate = 3-dehydroquinate + phosphate</text>
        <dbReference type="Rhea" id="RHEA:21968"/>
        <dbReference type="ChEBI" id="CHEBI:32364"/>
        <dbReference type="ChEBI" id="CHEBI:43474"/>
        <dbReference type="ChEBI" id="CHEBI:58394"/>
        <dbReference type="EC" id="4.2.3.4"/>
    </reaction>
</comment>
<evidence type="ECO:0000256" key="17">
    <source>
        <dbReference type="ARBA" id="ARBA00023239"/>
    </source>
</evidence>
<feature type="binding site" evidence="20">
    <location>
        <begin position="31"/>
        <end position="36"/>
    </location>
    <ligand>
        <name>ATP</name>
        <dbReference type="ChEBI" id="CHEBI:30616"/>
    </ligand>
</feature>
<dbReference type="PRINTS" id="PR01100">
    <property type="entry name" value="SHIKIMTKNASE"/>
</dbReference>
<comment type="similarity">
    <text evidence="21">Belongs to the sugar phosphate cyclases superfamily. Dehydroquinate synthase family.</text>
</comment>
<dbReference type="InterPro" id="IPR050071">
    <property type="entry name" value="Dehydroquinate_synthase"/>
</dbReference>
<feature type="binding site" evidence="21">
    <location>
        <position position="459"/>
    </location>
    <ligand>
        <name>Zn(2+)</name>
        <dbReference type="ChEBI" id="CHEBI:29105"/>
    </ligand>
</feature>
<feature type="binding site" evidence="20">
    <location>
        <position position="53"/>
    </location>
    <ligand>
        <name>substrate</name>
    </ligand>
</feature>
<dbReference type="InterPro" id="IPR000623">
    <property type="entry name" value="Shikimate_kinase/TSH1"/>
</dbReference>
<evidence type="ECO:0000256" key="5">
    <source>
        <dbReference type="ARBA" id="ARBA00004661"/>
    </source>
</evidence>
<feature type="binding site" evidence="20">
    <location>
        <position position="137"/>
    </location>
    <ligand>
        <name>ATP</name>
        <dbReference type="ChEBI" id="CHEBI:30616"/>
    </ligand>
</feature>
<dbReference type="Pfam" id="PF01761">
    <property type="entry name" value="DHQ_synthase"/>
    <property type="match status" value="1"/>
</dbReference>
<evidence type="ECO:0000256" key="20">
    <source>
        <dbReference type="HAMAP-Rule" id="MF_00109"/>
    </source>
</evidence>
<dbReference type="SUPFAM" id="SSF52540">
    <property type="entry name" value="P-loop containing nucleoside triphosphate hydrolases"/>
    <property type="match status" value="1"/>
</dbReference>
<dbReference type="GO" id="GO:0005737">
    <property type="term" value="C:cytoplasm"/>
    <property type="evidence" value="ECO:0007669"/>
    <property type="project" value="UniProtKB-SubCell"/>
</dbReference>
<dbReference type="GO" id="GO:0005524">
    <property type="term" value="F:ATP binding"/>
    <property type="evidence" value="ECO:0007669"/>
    <property type="project" value="UniProtKB-UniRule"/>
</dbReference>
<keyword evidence="17 21" id="KW-0456">Lyase</keyword>
<dbReference type="InterPro" id="IPR003593">
    <property type="entry name" value="AAA+_ATPase"/>
</dbReference>
<dbReference type="InterPro" id="IPR031322">
    <property type="entry name" value="Shikimate/glucono_kinase"/>
</dbReference>
<evidence type="ECO:0000256" key="1">
    <source>
        <dbReference type="ARBA" id="ARBA00001393"/>
    </source>
</evidence>
<dbReference type="GO" id="GO:0009423">
    <property type="term" value="P:chorismate biosynthetic process"/>
    <property type="evidence" value="ECO:0007669"/>
    <property type="project" value="UniProtKB-UniRule"/>
</dbReference>
<evidence type="ECO:0000313" key="23">
    <source>
        <dbReference type="EMBL" id="SIR19073.1"/>
    </source>
</evidence>
<dbReference type="SUPFAM" id="SSF56796">
    <property type="entry name" value="Dehydroquinate synthase-like"/>
    <property type="match status" value="1"/>
</dbReference>
<dbReference type="NCBIfam" id="NF010552">
    <property type="entry name" value="PRK13946.1"/>
    <property type="match status" value="1"/>
</dbReference>
<comment type="pathway">
    <text evidence="5 21">Metabolic intermediate biosynthesis; chorismate biosynthesis; chorismate from D-erythrose 4-phosphate and phosphoenolpyruvate: step 2/7.</text>
</comment>
<evidence type="ECO:0000259" key="22">
    <source>
        <dbReference type="SMART" id="SM00382"/>
    </source>
</evidence>
<comment type="catalytic activity">
    <reaction evidence="19 20">
        <text>shikimate + ATP = 3-phosphoshikimate + ADP + H(+)</text>
        <dbReference type="Rhea" id="RHEA:13121"/>
        <dbReference type="ChEBI" id="CHEBI:15378"/>
        <dbReference type="ChEBI" id="CHEBI:30616"/>
        <dbReference type="ChEBI" id="CHEBI:36208"/>
        <dbReference type="ChEBI" id="CHEBI:145989"/>
        <dbReference type="ChEBI" id="CHEBI:456216"/>
        <dbReference type="EC" id="2.7.1.71"/>
    </reaction>
</comment>